<dbReference type="Pfam" id="PF04397">
    <property type="entry name" value="LytTR"/>
    <property type="match status" value="1"/>
</dbReference>
<dbReference type="InterPro" id="IPR039420">
    <property type="entry name" value="WalR-like"/>
</dbReference>
<organism evidence="5 6">
    <name type="scientific">Spirosoma pollinicola</name>
    <dbReference type="NCBI Taxonomy" id="2057025"/>
    <lineage>
        <taxon>Bacteria</taxon>
        <taxon>Pseudomonadati</taxon>
        <taxon>Bacteroidota</taxon>
        <taxon>Cytophagia</taxon>
        <taxon>Cytophagales</taxon>
        <taxon>Cytophagaceae</taxon>
        <taxon>Spirosoma</taxon>
    </lineage>
</organism>
<feature type="modified residue" description="4-aspartylphosphate" evidence="2">
    <location>
        <position position="60"/>
    </location>
</feature>
<dbReference type="SUPFAM" id="SSF52172">
    <property type="entry name" value="CheY-like"/>
    <property type="match status" value="1"/>
</dbReference>
<dbReference type="RefSeq" id="WP_100986464.1">
    <property type="nucleotide sequence ID" value="NZ_CP025096.1"/>
</dbReference>
<dbReference type="Gene3D" id="2.40.50.1020">
    <property type="entry name" value="LytTr DNA-binding domain"/>
    <property type="match status" value="1"/>
</dbReference>
<name>A0A2K8YTU3_9BACT</name>
<keyword evidence="2" id="KW-0597">Phosphoprotein</keyword>
<dbReference type="PROSITE" id="PS50110">
    <property type="entry name" value="RESPONSE_REGULATORY"/>
    <property type="match status" value="1"/>
</dbReference>
<evidence type="ECO:0000259" key="4">
    <source>
        <dbReference type="PROSITE" id="PS50930"/>
    </source>
</evidence>
<dbReference type="InterPro" id="IPR011006">
    <property type="entry name" value="CheY-like_superfamily"/>
</dbReference>
<dbReference type="GO" id="GO:0032993">
    <property type="term" value="C:protein-DNA complex"/>
    <property type="evidence" value="ECO:0007669"/>
    <property type="project" value="TreeGrafter"/>
</dbReference>
<dbReference type="OrthoDB" id="646623at2"/>
<proteinExistence type="predicted"/>
<dbReference type="SMART" id="SM00448">
    <property type="entry name" value="REC"/>
    <property type="match status" value="1"/>
</dbReference>
<evidence type="ECO:0000256" key="1">
    <source>
        <dbReference type="ARBA" id="ARBA00023125"/>
    </source>
</evidence>
<dbReference type="Pfam" id="PF00072">
    <property type="entry name" value="Response_reg"/>
    <property type="match status" value="1"/>
</dbReference>
<dbReference type="EMBL" id="CP025096">
    <property type="protein sequence ID" value="AUD01041.1"/>
    <property type="molecule type" value="Genomic_DNA"/>
</dbReference>
<dbReference type="GO" id="GO:0005829">
    <property type="term" value="C:cytosol"/>
    <property type="evidence" value="ECO:0007669"/>
    <property type="project" value="TreeGrafter"/>
</dbReference>
<accession>A0A2K8YTU3</accession>
<protein>
    <submittedName>
        <fullName evidence="5">DNA-binding response regulator</fullName>
    </submittedName>
</protein>
<dbReference type="PANTHER" id="PTHR48111">
    <property type="entry name" value="REGULATOR OF RPOS"/>
    <property type="match status" value="1"/>
</dbReference>
<keyword evidence="1 5" id="KW-0238">DNA-binding</keyword>
<feature type="domain" description="HTH LytTR-type" evidence="4">
    <location>
        <begin position="179"/>
        <end position="262"/>
    </location>
</feature>
<dbReference type="Gene3D" id="3.40.50.2300">
    <property type="match status" value="1"/>
</dbReference>
<dbReference type="KEGG" id="spir:CWM47_03900"/>
<reference evidence="5 6" key="1">
    <citation type="submission" date="2017-11" db="EMBL/GenBank/DDBJ databases">
        <title>Taxonomic description and genome sequences of Spirosoma HA7 sp. nov., isolated from pollen microhabitat of Corylus avellana.</title>
        <authorList>
            <person name="Ambika Manirajan B."/>
            <person name="Suarez C."/>
            <person name="Ratering S."/>
            <person name="Geissler-Plaum R."/>
            <person name="Cardinale M."/>
            <person name="Sylvia S."/>
        </authorList>
    </citation>
    <scope>NUCLEOTIDE SEQUENCE [LARGE SCALE GENOMIC DNA]</scope>
    <source>
        <strain evidence="5 6">HA7</strain>
    </source>
</reference>
<evidence type="ECO:0000313" key="6">
    <source>
        <dbReference type="Proteomes" id="UP000232883"/>
    </source>
</evidence>
<dbReference type="AlphaFoldDB" id="A0A2K8YTU3"/>
<gene>
    <name evidence="5" type="ORF">CWM47_03900</name>
</gene>
<evidence type="ECO:0000256" key="2">
    <source>
        <dbReference type="PROSITE-ProRule" id="PRU00169"/>
    </source>
</evidence>
<dbReference type="GO" id="GO:0000976">
    <property type="term" value="F:transcription cis-regulatory region binding"/>
    <property type="evidence" value="ECO:0007669"/>
    <property type="project" value="TreeGrafter"/>
</dbReference>
<dbReference type="GO" id="GO:0006355">
    <property type="term" value="P:regulation of DNA-templated transcription"/>
    <property type="evidence" value="ECO:0007669"/>
    <property type="project" value="TreeGrafter"/>
</dbReference>
<dbReference type="InterPro" id="IPR001789">
    <property type="entry name" value="Sig_transdc_resp-reg_receiver"/>
</dbReference>
<dbReference type="GO" id="GO:0000156">
    <property type="term" value="F:phosphorelay response regulator activity"/>
    <property type="evidence" value="ECO:0007669"/>
    <property type="project" value="TreeGrafter"/>
</dbReference>
<dbReference type="Proteomes" id="UP000232883">
    <property type="component" value="Chromosome"/>
</dbReference>
<evidence type="ECO:0000313" key="5">
    <source>
        <dbReference type="EMBL" id="AUD01041.1"/>
    </source>
</evidence>
<evidence type="ECO:0000259" key="3">
    <source>
        <dbReference type="PROSITE" id="PS50110"/>
    </source>
</evidence>
<dbReference type="InterPro" id="IPR007492">
    <property type="entry name" value="LytTR_DNA-bd_dom"/>
</dbReference>
<dbReference type="PROSITE" id="PS50930">
    <property type="entry name" value="HTH_LYTTR"/>
    <property type="match status" value="1"/>
</dbReference>
<keyword evidence="6" id="KW-1185">Reference proteome</keyword>
<dbReference type="PANTHER" id="PTHR48111:SF69">
    <property type="entry name" value="RESPONSE REGULATOR RECEIVER"/>
    <property type="match status" value="1"/>
</dbReference>
<dbReference type="SMART" id="SM00850">
    <property type="entry name" value="LytTR"/>
    <property type="match status" value="1"/>
</dbReference>
<feature type="domain" description="Response regulatory" evidence="3">
    <location>
        <begin position="2"/>
        <end position="120"/>
    </location>
</feature>
<sequence>MTILLIEDEPLIARQLEKLVRQLEPGAVIHGPLASVQSICDYFKANQLEDRPAPDLVIADIQLADGVSFEAFRQVGLNAPVIFTTAYDEYAIRAFKLNSIDYLLKPIDPGDLQHALAKFHRWSLNGSSDFNDQFRHLLTHMATPSTLPQYKRRFTGHFLRQIVTLPQEEVAYFFRNELIYLHTVDGKKLITDYKTLDELDELIDPAHFFRANRQCIIHLDAVASYRPLDNSKLLVLLKKPNETLELLVSKEKAATFKHWMEG</sequence>